<dbReference type="EMBL" id="JACBZV010000002">
    <property type="protein sequence ID" value="NYJ10344.1"/>
    <property type="molecule type" value="Genomic_DNA"/>
</dbReference>
<evidence type="ECO:0000313" key="3">
    <source>
        <dbReference type="Proteomes" id="UP000535276"/>
    </source>
</evidence>
<evidence type="ECO:0000313" key="2">
    <source>
        <dbReference type="EMBL" id="NYJ10344.1"/>
    </source>
</evidence>
<accession>A0A7Z0DW06</accession>
<gene>
    <name evidence="2" type="ORF">GGI64_001391</name>
</gene>
<dbReference type="AlphaFoldDB" id="A0A7Z0DW06"/>
<sequence>MFAGRRPVSTTHNAATETGTTARSIPELTRWP</sequence>
<feature type="compositionally biased region" description="Low complexity" evidence="1">
    <location>
        <begin position="10"/>
        <end position="22"/>
    </location>
</feature>
<evidence type="ECO:0000256" key="1">
    <source>
        <dbReference type="SAM" id="MobiDB-lite"/>
    </source>
</evidence>
<protein>
    <submittedName>
        <fullName evidence="2">Uncharacterized protein</fullName>
    </submittedName>
</protein>
<dbReference type="Proteomes" id="UP000535276">
    <property type="component" value="Unassembled WGS sequence"/>
</dbReference>
<reference evidence="2 3" key="1">
    <citation type="submission" date="2020-07" db="EMBL/GenBank/DDBJ databases">
        <title>Genomic Encyclopedia of Type Strains, Phase IV (KMG-V): Genome sequencing to study the core and pangenomes of soil and plant-associated prokaryotes.</title>
        <authorList>
            <person name="Whitman W."/>
        </authorList>
    </citation>
    <scope>NUCLEOTIDE SEQUENCE [LARGE SCALE GENOMIC DNA]</scope>
    <source>
        <strain evidence="2 3">SEMIA 4052</strain>
    </source>
</reference>
<organism evidence="2 3">
    <name type="scientific">Rhizobium leguminosarum</name>
    <dbReference type="NCBI Taxonomy" id="384"/>
    <lineage>
        <taxon>Bacteria</taxon>
        <taxon>Pseudomonadati</taxon>
        <taxon>Pseudomonadota</taxon>
        <taxon>Alphaproteobacteria</taxon>
        <taxon>Hyphomicrobiales</taxon>
        <taxon>Rhizobiaceae</taxon>
        <taxon>Rhizobium/Agrobacterium group</taxon>
        <taxon>Rhizobium</taxon>
    </lineage>
</organism>
<comment type="caution">
    <text evidence="2">The sequence shown here is derived from an EMBL/GenBank/DDBJ whole genome shotgun (WGS) entry which is preliminary data.</text>
</comment>
<proteinExistence type="predicted"/>
<feature type="region of interest" description="Disordered" evidence="1">
    <location>
        <begin position="1"/>
        <end position="32"/>
    </location>
</feature>
<name>A0A7Z0DW06_RHILE</name>